<dbReference type="GO" id="GO:0055085">
    <property type="term" value="P:transmembrane transport"/>
    <property type="evidence" value="ECO:0007669"/>
    <property type="project" value="InterPro"/>
</dbReference>
<dbReference type="Pfam" id="PF03600">
    <property type="entry name" value="CitMHS"/>
    <property type="match status" value="1"/>
</dbReference>
<dbReference type="GO" id="GO:0005886">
    <property type="term" value="C:plasma membrane"/>
    <property type="evidence" value="ECO:0007669"/>
    <property type="project" value="UniProtKB-SubCell"/>
</dbReference>
<feature type="transmembrane region" description="Helical" evidence="7">
    <location>
        <begin position="47"/>
        <end position="66"/>
    </location>
</feature>
<keyword evidence="3" id="KW-1003">Cell membrane</keyword>
<feature type="domain" description="Citrate transporter-like" evidence="8">
    <location>
        <begin position="43"/>
        <end position="175"/>
    </location>
</feature>
<accession>A0A815K7I7</accession>
<dbReference type="InterPro" id="IPR004680">
    <property type="entry name" value="Cit_transptr-like_dom"/>
</dbReference>
<organism evidence="9 12">
    <name type="scientific">Rotaria sordida</name>
    <dbReference type="NCBI Taxonomy" id="392033"/>
    <lineage>
        <taxon>Eukaryota</taxon>
        <taxon>Metazoa</taxon>
        <taxon>Spiralia</taxon>
        <taxon>Gnathifera</taxon>
        <taxon>Rotifera</taxon>
        <taxon>Eurotatoria</taxon>
        <taxon>Bdelloidea</taxon>
        <taxon>Philodinida</taxon>
        <taxon>Philodinidae</taxon>
        <taxon>Rotaria</taxon>
    </lineage>
</organism>
<evidence type="ECO:0000313" key="12">
    <source>
        <dbReference type="Proteomes" id="UP000663864"/>
    </source>
</evidence>
<reference evidence="9" key="1">
    <citation type="submission" date="2021-02" db="EMBL/GenBank/DDBJ databases">
        <authorList>
            <person name="Nowell W R."/>
        </authorList>
    </citation>
    <scope>NUCLEOTIDE SEQUENCE</scope>
</reference>
<dbReference type="PANTHER" id="PTHR43302">
    <property type="entry name" value="TRANSPORTER ARSB-RELATED"/>
    <property type="match status" value="1"/>
</dbReference>
<evidence type="ECO:0000256" key="7">
    <source>
        <dbReference type="SAM" id="Phobius"/>
    </source>
</evidence>
<protein>
    <recommendedName>
        <fullName evidence="8">Citrate transporter-like domain-containing protein</fullName>
    </recommendedName>
</protein>
<dbReference type="Proteomes" id="UP000663882">
    <property type="component" value="Unassembled WGS sequence"/>
</dbReference>
<sequence length="186" mass="21186">MDNNTNSTDTTNTSTSTPPTYKVVLGCLTFFLILPFVLIPFNHFPLGSIGAVLVGAFLMVVTTVISQTEVYTVIGDENNLKTIVLLWGMMVISSYFERERLIDQLLNKLFPNRLAFHWWLIRLSIIDSISVALFTNDVSCVILTPLILNKWIDQKREKRELNTLLLALATQANIGKLNRIDYYDVW</sequence>
<keyword evidence="5 7" id="KW-1133">Transmembrane helix</keyword>
<dbReference type="EMBL" id="CAJOAX010015092">
    <property type="protein sequence ID" value="CAF4151322.1"/>
    <property type="molecule type" value="Genomic_DNA"/>
</dbReference>
<evidence type="ECO:0000259" key="8">
    <source>
        <dbReference type="Pfam" id="PF03600"/>
    </source>
</evidence>
<evidence type="ECO:0000256" key="1">
    <source>
        <dbReference type="ARBA" id="ARBA00004651"/>
    </source>
</evidence>
<evidence type="ECO:0000313" key="10">
    <source>
        <dbReference type="EMBL" id="CAF1488804.1"/>
    </source>
</evidence>
<evidence type="ECO:0000256" key="2">
    <source>
        <dbReference type="ARBA" id="ARBA00022448"/>
    </source>
</evidence>
<dbReference type="OrthoDB" id="442352at2759"/>
<dbReference type="PANTHER" id="PTHR43302:SF5">
    <property type="entry name" value="TRANSPORTER ARSB-RELATED"/>
    <property type="match status" value="1"/>
</dbReference>
<evidence type="ECO:0000256" key="6">
    <source>
        <dbReference type="ARBA" id="ARBA00023136"/>
    </source>
</evidence>
<dbReference type="Proteomes" id="UP000663864">
    <property type="component" value="Unassembled WGS sequence"/>
</dbReference>
<evidence type="ECO:0000313" key="9">
    <source>
        <dbReference type="EMBL" id="CAF1389128.1"/>
    </source>
</evidence>
<comment type="caution">
    <text evidence="9">The sequence shown here is derived from an EMBL/GenBank/DDBJ whole genome shotgun (WGS) entry which is preliminary data.</text>
</comment>
<evidence type="ECO:0000256" key="5">
    <source>
        <dbReference type="ARBA" id="ARBA00022989"/>
    </source>
</evidence>
<dbReference type="AlphaFoldDB" id="A0A815K7I7"/>
<name>A0A815K7I7_9BILA</name>
<gene>
    <name evidence="11" type="ORF">OTI717_LOCUS36238</name>
    <name evidence="10" type="ORF">RFH988_LOCUS38311</name>
    <name evidence="9" type="ORF">ZHD862_LOCUS32528</name>
</gene>
<keyword evidence="2" id="KW-0813">Transport</keyword>
<evidence type="ECO:0000256" key="4">
    <source>
        <dbReference type="ARBA" id="ARBA00022692"/>
    </source>
</evidence>
<feature type="transmembrane region" description="Helical" evidence="7">
    <location>
        <begin position="21"/>
        <end position="41"/>
    </location>
</feature>
<evidence type="ECO:0000313" key="11">
    <source>
        <dbReference type="EMBL" id="CAF4151322.1"/>
    </source>
</evidence>
<dbReference type="EMBL" id="CAJNOO010009067">
    <property type="protein sequence ID" value="CAF1488804.1"/>
    <property type="molecule type" value="Genomic_DNA"/>
</dbReference>
<evidence type="ECO:0000256" key="3">
    <source>
        <dbReference type="ARBA" id="ARBA00022475"/>
    </source>
</evidence>
<dbReference type="EMBL" id="CAJNOT010003540">
    <property type="protein sequence ID" value="CAF1389128.1"/>
    <property type="molecule type" value="Genomic_DNA"/>
</dbReference>
<keyword evidence="6 7" id="KW-0472">Membrane</keyword>
<keyword evidence="4 7" id="KW-0812">Transmembrane</keyword>
<proteinExistence type="predicted"/>
<comment type="subcellular location">
    <subcellularLocation>
        <location evidence="1">Cell membrane</location>
        <topology evidence="1">Multi-pass membrane protein</topology>
    </subcellularLocation>
</comment>
<dbReference type="Proteomes" id="UP000663823">
    <property type="component" value="Unassembled WGS sequence"/>
</dbReference>